<evidence type="ECO:0000256" key="1">
    <source>
        <dbReference type="ARBA" id="ARBA00011063"/>
    </source>
</evidence>
<accession>A0ABP5ME10</accession>
<keyword evidence="3" id="KW-0378">Hydrolase</keyword>
<evidence type="ECO:0000313" key="6">
    <source>
        <dbReference type="EMBL" id="GAA2172860.1"/>
    </source>
</evidence>
<dbReference type="SMART" id="SM00226">
    <property type="entry name" value="LMWPc"/>
    <property type="match status" value="1"/>
</dbReference>
<dbReference type="CDD" id="cd16343">
    <property type="entry name" value="LMWPTP"/>
    <property type="match status" value="1"/>
</dbReference>
<dbReference type="EMBL" id="BAAAON010000001">
    <property type="protein sequence ID" value="GAA2172860.1"/>
    <property type="molecule type" value="Genomic_DNA"/>
</dbReference>
<comment type="caution">
    <text evidence="6">The sequence shown here is derived from an EMBL/GenBank/DDBJ whole genome shotgun (WGS) entry which is preliminary data.</text>
</comment>
<keyword evidence="7" id="KW-1185">Reference proteome</keyword>
<dbReference type="InterPro" id="IPR023485">
    <property type="entry name" value="Ptyr_pPase"/>
</dbReference>
<evidence type="ECO:0000259" key="5">
    <source>
        <dbReference type="SMART" id="SM00226"/>
    </source>
</evidence>
<dbReference type="Pfam" id="PF01451">
    <property type="entry name" value="LMWPc"/>
    <property type="match status" value="1"/>
</dbReference>
<dbReference type="InterPro" id="IPR017867">
    <property type="entry name" value="Tyr_phospatase_low_mol_wt"/>
</dbReference>
<dbReference type="SUPFAM" id="SSF52788">
    <property type="entry name" value="Phosphotyrosine protein phosphatases I"/>
    <property type="match status" value="1"/>
</dbReference>
<dbReference type="PANTHER" id="PTHR11717">
    <property type="entry name" value="LOW MOLECULAR WEIGHT PROTEIN TYROSINE PHOSPHATASE"/>
    <property type="match status" value="1"/>
</dbReference>
<reference evidence="7" key="1">
    <citation type="journal article" date="2019" name="Int. J. Syst. Evol. Microbiol.">
        <title>The Global Catalogue of Microorganisms (GCM) 10K type strain sequencing project: providing services to taxonomists for standard genome sequencing and annotation.</title>
        <authorList>
            <consortium name="The Broad Institute Genomics Platform"/>
            <consortium name="The Broad Institute Genome Sequencing Center for Infectious Disease"/>
            <person name="Wu L."/>
            <person name="Ma J."/>
        </authorList>
    </citation>
    <scope>NUCLEOTIDE SEQUENCE [LARGE SCALE GENOMIC DNA]</scope>
    <source>
        <strain evidence="7">JCM 14917</strain>
    </source>
</reference>
<evidence type="ECO:0000313" key="7">
    <source>
        <dbReference type="Proteomes" id="UP001500974"/>
    </source>
</evidence>
<feature type="domain" description="Phosphotyrosine protein phosphatase I" evidence="5">
    <location>
        <begin position="2"/>
        <end position="157"/>
    </location>
</feature>
<comment type="similarity">
    <text evidence="1">Belongs to the low molecular weight phosphotyrosine protein phosphatase family.</text>
</comment>
<dbReference type="EC" id="3.1.3.48" evidence="2"/>
<protein>
    <recommendedName>
        <fullName evidence="2">protein-tyrosine-phosphatase</fullName>
        <ecNumber evidence="2">3.1.3.48</ecNumber>
    </recommendedName>
</protein>
<organism evidence="6 7">
    <name type="scientific">Arthrobacter parietis</name>
    <dbReference type="NCBI Taxonomy" id="271434"/>
    <lineage>
        <taxon>Bacteria</taxon>
        <taxon>Bacillati</taxon>
        <taxon>Actinomycetota</taxon>
        <taxon>Actinomycetes</taxon>
        <taxon>Micrococcales</taxon>
        <taxon>Micrococcaceae</taxon>
        <taxon>Arthrobacter</taxon>
    </lineage>
</organism>
<gene>
    <name evidence="6" type="ORF">GCM10009784_05010</name>
</gene>
<name>A0ABP5ME10_9MICC</name>
<evidence type="ECO:0000256" key="4">
    <source>
        <dbReference type="ARBA" id="ARBA00022912"/>
    </source>
</evidence>
<dbReference type="PANTHER" id="PTHR11717:SF7">
    <property type="entry name" value="LOW MOLECULAR WEIGHT PHOSPHOTYROSINE PROTEIN PHOSPHATASE"/>
    <property type="match status" value="1"/>
</dbReference>
<dbReference type="Gene3D" id="3.40.50.2300">
    <property type="match status" value="1"/>
</dbReference>
<evidence type="ECO:0000256" key="2">
    <source>
        <dbReference type="ARBA" id="ARBA00013064"/>
    </source>
</evidence>
<evidence type="ECO:0000256" key="3">
    <source>
        <dbReference type="ARBA" id="ARBA00022801"/>
    </source>
</evidence>
<sequence>MYRIVTVCTGNICRSPMAEIMLNRAFEEAGLADDVLVDSAGTTGWEAGNPIDERAAAKLTELGLVSDTHRARKFDPEWYSERNLILALDVDHYEDLRLEAPDAESRSRVRMLREFDPAAAGTPVSELGIYDPWYGDQADFEATWRMVNDAVPGIVQYVLEELARATPPAEC</sequence>
<dbReference type="PRINTS" id="PR00719">
    <property type="entry name" value="LMWPTPASE"/>
</dbReference>
<dbReference type="InterPro" id="IPR050438">
    <property type="entry name" value="LMW_PTPase"/>
</dbReference>
<dbReference type="InterPro" id="IPR036196">
    <property type="entry name" value="Ptyr_pPase_sf"/>
</dbReference>
<keyword evidence="4" id="KW-0904">Protein phosphatase</keyword>
<dbReference type="RefSeq" id="WP_346027345.1">
    <property type="nucleotide sequence ID" value="NZ_BAAAON010000001.1"/>
</dbReference>
<dbReference type="Proteomes" id="UP001500974">
    <property type="component" value="Unassembled WGS sequence"/>
</dbReference>
<proteinExistence type="inferred from homology"/>